<keyword evidence="6" id="KW-1185">Reference proteome</keyword>
<dbReference type="Gene3D" id="3.50.40.10">
    <property type="entry name" value="Phenylalanyl-trna Synthetase, Chain B, domain 3"/>
    <property type="match status" value="1"/>
</dbReference>
<dbReference type="EMBL" id="JAWQEG010003827">
    <property type="protein sequence ID" value="KAK3864296.1"/>
    <property type="molecule type" value="Genomic_DNA"/>
</dbReference>
<keyword evidence="2" id="KW-0677">Repeat</keyword>
<dbReference type="Pfam" id="PF16984">
    <property type="entry name" value="Grp7_allergen"/>
    <property type="match status" value="1"/>
</dbReference>
<evidence type="ECO:0000256" key="3">
    <source>
        <dbReference type="SAM" id="Coils"/>
    </source>
</evidence>
<dbReference type="Gene3D" id="3.80.10.10">
    <property type="entry name" value="Ribonuclease Inhibitor"/>
    <property type="match status" value="1"/>
</dbReference>
<dbReference type="Gene3D" id="3.15.10.50">
    <property type="match status" value="1"/>
</dbReference>
<evidence type="ECO:0000259" key="4">
    <source>
        <dbReference type="SMART" id="SM00873"/>
    </source>
</evidence>
<dbReference type="InterPro" id="IPR003591">
    <property type="entry name" value="Leu-rich_rpt_typical-subtyp"/>
</dbReference>
<keyword evidence="1" id="KW-0433">Leucine-rich repeat</keyword>
<accession>A0AAE1EZS5</accession>
<dbReference type="GO" id="GO:0004826">
    <property type="term" value="F:phenylalanine-tRNA ligase activity"/>
    <property type="evidence" value="ECO:0007669"/>
    <property type="project" value="InterPro"/>
</dbReference>
<protein>
    <recommendedName>
        <fullName evidence="4">B3/B4 tRNA-binding domain-containing protein</fullName>
    </recommendedName>
</protein>
<dbReference type="InterPro" id="IPR045060">
    <property type="entry name" value="Phe-tRNA-ligase_IIc_bsu"/>
</dbReference>
<keyword evidence="3" id="KW-0175">Coiled coil</keyword>
<dbReference type="Pfam" id="PF13855">
    <property type="entry name" value="LRR_8"/>
    <property type="match status" value="1"/>
</dbReference>
<dbReference type="PANTHER" id="PTHR10947">
    <property type="entry name" value="PHENYLALANYL-TRNA SYNTHETASE BETA CHAIN AND LEUCINE-RICH REPEAT-CONTAINING PROTEIN 47"/>
    <property type="match status" value="1"/>
</dbReference>
<dbReference type="InterPro" id="IPR032675">
    <property type="entry name" value="LRR_dom_sf"/>
</dbReference>
<reference evidence="5" key="1">
    <citation type="submission" date="2023-10" db="EMBL/GenBank/DDBJ databases">
        <title>Genome assemblies of two species of porcelain crab, Petrolisthes cinctipes and Petrolisthes manimaculis (Anomura: Porcellanidae).</title>
        <authorList>
            <person name="Angst P."/>
        </authorList>
    </citation>
    <scope>NUCLEOTIDE SEQUENCE</scope>
    <source>
        <strain evidence="5">PB745_01</strain>
        <tissue evidence="5">Gill</tissue>
    </source>
</reference>
<evidence type="ECO:0000256" key="1">
    <source>
        <dbReference type="ARBA" id="ARBA00022614"/>
    </source>
</evidence>
<dbReference type="InterPro" id="IPR038602">
    <property type="entry name" value="Mite_allergen_7_sf"/>
</dbReference>
<dbReference type="Gene3D" id="3.15.10.30">
    <property type="entry name" value="Haemolymph juvenile hormone binding protein"/>
    <property type="match status" value="1"/>
</dbReference>
<proteinExistence type="predicted"/>
<dbReference type="GO" id="GO:0003723">
    <property type="term" value="F:RNA binding"/>
    <property type="evidence" value="ECO:0007669"/>
    <property type="project" value="InterPro"/>
</dbReference>
<evidence type="ECO:0000313" key="5">
    <source>
        <dbReference type="EMBL" id="KAK3864296.1"/>
    </source>
</evidence>
<dbReference type="InterPro" id="IPR020825">
    <property type="entry name" value="Phe-tRNA_synthase-like_B3/B4"/>
</dbReference>
<dbReference type="GO" id="GO:0006432">
    <property type="term" value="P:phenylalanyl-tRNA aminoacylation"/>
    <property type="evidence" value="ECO:0007669"/>
    <property type="project" value="InterPro"/>
</dbReference>
<dbReference type="SMART" id="SM00364">
    <property type="entry name" value="LRR_BAC"/>
    <property type="match status" value="5"/>
</dbReference>
<dbReference type="SMART" id="SM00873">
    <property type="entry name" value="B3_4"/>
    <property type="match status" value="1"/>
</dbReference>
<dbReference type="SMART" id="SM00369">
    <property type="entry name" value="LRR_TYP"/>
    <property type="match status" value="5"/>
</dbReference>
<dbReference type="InterPro" id="IPR020234">
    <property type="entry name" value="Mite_allergen_group-7"/>
</dbReference>
<evidence type="ECO:0000256" key="2">
    <source>
        <dbReference type="ARBA" id="ARBA00022737"/>
    </source>
</evidence>
<dbReference type="InterPro" id="IPR010562">
    <property type="entry name" value="Haemolymph_juvenile_hormone-bd"/>
</dbReference>
<evidence type="ECO:0000313" key="6">
    <source>
        <dbReference type="Proteomes" id="UP001286313"/>
    </source>
</evidence>
<dbReference type="Pfam" id="PF06585">
    <property type="entry name" value="JHBP"/>
    <property type="match status" value="1"/>
</dbReference>
<dbReference type="PROSITE" id="PS51450">
    <property type="entry name" value="LRR"/>
    <property type="match status" value="1"/>
</dbReference>
<organism evidence="5 6">
    <name type="scientific">Petrolisthes cinctipes</name>
    <name type="common">Flat porcelain crab</name>
    <dbReference type="NCBI Taxonomy" id="88211"/>
    <lineage>
        <taxon>Eukaryota</taxon>
        <taxon>Metazoa</taxon>
        <taxon>Ecdysozoa</taxon>
        <taxon>Arthropoda</taxon>
        <taxon>Crustacea</taxon>
        <taxon>Multicrustacea</taxon>
        <taxon>Malacostraca</taxon>
        <taxon>Eumalacostraca</taxon>
        <taxon>Eucarida</taxon>
        <taxon>Decapoda</taxon>
        <taxon>Pleocyemata</taxon>
        <taxon>Anomura</taxon>
        <taxon>Galatheoidea</taxon>
        <taxon>Porcellanidae</taxon>
        <taxon>Petrolisthes</taxon>
    </lineage>
</organism>
<feature type="domain" description="B3/B4 tRNA-binding" evidence="4">
    <location>
        <begin position="673"/>
        <end position="849"/>
    </location>
</feature>
<comment type="caution">
    <text evidence="5">The sequence shown here is derived from an EMBL/GenBank/DDBJ whole genome shotgun (WGS) entry which is preliminary data.</text>
</comment>
<dbReference type="InterPro" id="IPR001611">
    <property type="entry name" value="Leu-rich_rpt"/>
</dbReference>
<name>A0AAE1EZS5_PETCI</name>
<dbReference type="PANTHER" id="PTHR10947:SF3">
    <property type="entry name" value="LEUCINE-RICH REPEAT-CONTAINING PROTEIN 47"/>
    <property type="match status" value="1"/>
</dbReference>
<gene>
    <name evidence="5" type="ORF">Pcinc_030011</name>
</gene>
<dbReference type="Proteomes" id="UP001286313">
    <property type="component" value="Unassembled WGS sequence"/>
</dbReference>
<dbReference type="AlphaFoldDB" id="A0AAE1EZS5"/>
<dbReference type="InterPro" id="IPR005146">
    <property type="entry name" value="B3/B4_tRNA-bd"/>
</dbReference>
<dbReference type="SUPFAM" id="SSF52058">
    <property type="entry name" value="L domain-like"/>
    <property type="match status" value="1"/>
</dbReference>
<feature type="coiled-coil region" evidence="3">
    <location>
        <begin position="852"/>
        <end position="890"/>
    </location>
</feature>
<sequence>MNLSQFIVCSLNFSLGVTQKLDMEFRLDNFHMQGFYEVDGLAFSLFPIFGDGTYTLDVNNAGFIGGGKLAYNPLTDRATVKDVHIHIFFSDLELVMECILGCGDMADLINDLVSDIAPAIFNAVWNAIDPILTSALENGINDILKNISISDLITPEKNIPYDLGNANGFMDVIMSEVDQAILNQGLDPAPLPDTTLSLGQSGSASVYSGEVMGLSTLHRDGTCTLDLVAGWMFLYANIAVEQLKVVLLGDVSSGVSVSQGVVMSVGVERVSVYMVARQDVFLHRTDIDQFIITEFGHIDVTTEGLGVLGHLAGALGEAVANLVKQALEEKRYELVLTGEDVNKRILTNINKKGIVKKEDVNKKGITDNQDVNKKEITDNEEDVNKKGITDKEDVNKKGITENEEVNNPQLDPSIYQLQQLNFLRVSGTPLTILGDGISNLINLTNLTLQGNKLRYLPESVEKLEKLKFLDVSGNLLEALPPGVAKISTLTSVNASNNKLTSLPDFEGCVNLSVLDARNNVLEEFPGICYESLVHLSEVWLGSNCLNNIPGDINILPTLKLLQVSDNKVNIVPGELAGCPKLKELDLKGNPLSDRRFKKLVESERCIPRQVLDYIKQHCPLVKGDEGKKGKKGKGGKGKQKEKDEIDELCDEIQVLNQRDDLLTVQVDVEVKKVRPYIVCCVLKNLNLQQDNLRKFIDLQTKLHEGACEKRLAATIATHDLKKVQGPVRYQARPPADIKIHPLVRGKVVSARELYQGLKQDAHNQRKQQKRNAPTGIHKYLHIVEKWTLWPCLVDATGTVISLPPLTNSENTKISCDTTDILVEVTSGTSLTKAKEVMNALVFMTHKLKLNNNNNINNTASNLKEEVAEGKQDLKEEVAEGKQDLKVERNRVILKVEQVKVEEEETGQLRVLYPSRVDLTNHSDNIRVVMPGKY</sequence>
<dbReference type="InterPro" id="IPR038606">
    <property type="entry name" value="To_sf"/>
</dbReference>